<comment type="caution">
    <text evidence="2">The sequence shown here is derived from an EMBL/GenBank/DDBJ whole genome shotgun (WGS) entry which is preliminary data.</text>
</comment>
<evidence type="ECO:0000313" key="2">
    <source>
        <dbReference type="EMBL" id="KAF0891457.1"/>
    </source>
</evidence>
<dbReference type="Proteomes" id="UP000479710">
    <property type="component" value="Unassembled WGS sequence"/>
</dbReference>
<keyword evidence="3" id="KW-1185">Reference proteome</keyword>
<accession>A0A6G1BUN3</accession>
<sequence length="168" mass="18144">EDTDIHGCAYYPTEGGWGCAPLVGDGKVHMDVEEETAAALAVRQQSQSRIIEIEMVVDFGSPPSPGSPYSPRSPGSPSSTQDTPSGLHKMPQSDIYQSDTEDEEDPYFNSLVDNFIGEANCTGLLTSSPEIDYVAASQRQSLLYAESALKHYNNNDENKLSPAVPSNN</sequence>
<feature type="compositionally biased region" description="Low complexity" evidence="1">
    <location>
        <begin position="69"/>
        <end position="79"/>
    </location>
</feature>
<proteinExistence type="predicted"/>
<protein>
    <submittedName>
        <fullName evidence="2">Uncharacterized protein</fullName>
    </submittedName>
</protein>
<evidence type="ECO:0000313" key="3">
    <source>
        <dbReference type="Proteomes" id="UP000479710"/>
    </source>
</evidence>
<feature type="non-terminal residue" evidence="2">
    <location>
        <position position="1"/>
    </location>
</feature>
<name>A0A6G1BUN3_9ORYZ</name>
<dbReference type="EMBL" id="SPHZ02000011">
    <property type="protein sequence ID" value="KAF0891457.1"/>
    <property type="molecule type" value="Genomic_DNA"/>
</dbReference>
<feature type="region of interest" description="Disordered" evidence="1">
    <location>
        <begin position="58"/>
        <end position="107"/>
    </location>
</feature>
<reference evidence="2 3" key="1">
    <citation type="submission" date="2019-11" db="EMBL/GenBank/DDBJ databases">
        <title>Whole genome sequence of Oryza granulata.</title>
        <authorList>
            <person name="Li W."/>
        </authorList>
    </citation>
    <scope>NUCLEOTIDE SEQUENCE [LARGE SCALE GENOMIC DNA]</scope>
    <source>
        <strain evidence="3">cv. Menghai</strain>
        <tissue evidence="2">Leaf</tissue>
    </source>
</reference>
<gene>
    <name evidence="2" type="ORF">E2562_009878</name>
</gene>
<dbReference type="OrthoDB" id="689083at2759"/>
<evidence type="ECO:0000256" key="1">
    <source>
        <dbReference type="SAM" id="MobiDB-lite"/>
    </source>
</evidence>
<organism evidence="2 3">
    <name type="scientific">Oryza meyeriana var. granulata</name>
    <dbReference type="NCBI Taxonomy" id="110450"/>
    <lineage>
        <taxon>Eukaryota</taxon>
        <taxon>Viridiplantae</taxon>
        <taxon>Streptophyta</taxon>
        <taxon>Embryophyta</taxon>
        <taxon>Tracheophyta</taxon>
        <taxon>Spermatophyta</taxon>
        <taxon>Magnoliopsida</taxon>
        <taxon>Liliopsida</taxon>
        <taxon>Poales</taxon>
        <taxon>Poaceae</taxon>
        <taxon>BOP clade</taxon>
        <taxon>Oryzoideae</taxon>
        <taxon>Oryzeae</taxon>
        <taxon>Oryzinae</taxon>
        <taxon>Oryza</taxon>
        <taxon>Oryza meyeriana</taxon>
    </lineage>
</organism>
<dbReference type="AlphaFoldDB" id="A0A6G1BUN3"/>